<reference evidence="5" key="3">
    <citation type="submission" date="2020-03" db="EMBL/GenBank/DDBJ databases">
        <title>SpeciesPrimer: A bioinformatics pipeline dedicated to the design of qPCR primers for the quantification of bacterial species.</title>
        <authorList>
            <person name="Dreier M."/>
            <person name="Berthoud H."/>
            <person name="Shani N."/>
            <person name="Wechsler D."/>
            <person name="Junier P."/>
        </authorList>
    </citation>
    <scope>NUCLEOTIDE SEQUENCE [LARGE SCALE GENOMIC DNA]</scope>
    <source>
        <strain evidence="5">FAM13073</strain>
    </source>
</reference>
<dbReference type="EMBL" id="JADOFV010000002">
    <property type="protein sequence ID" value="MBF7126846.1"/>
    <property type="molecule type" value="Genomic_DNA"/>
</dbReference>
<dbReference type="RefSeq" id="WP_055126431.1">
    <property type="nucleotide sequence ID" value="NZ_CP015918.1"/>
</dbReference>
<feature type="transmembrane region" description="Helical" evidence="1">
    <location>
        <begin position="106"/>
        <end position="126"/>
    </location>
</feature>
<organism evidence="4 6">
    <name type="scientific">Pediococcus pentosaceus</name>
    <dbReference type="NCBI Taxonomy" id="1255"/>
    <lineage>
        <taxon>Bacteria</taxon>
        <taxon>Bacillati</taxon>
        <taxon>Bacillota</taxon>
        <taxon>Bacilli</taxon>
        <taxon>Lactobacillales</taxon>
        <taxon>Lactobacillaceae</taxon>
        <taxon>Pediococcus</taxon>
    </lineage>
</organism>
<feature type="transmembrane region" description="Helical" evidence="1">
    <location>
        <begin position="188"/>
        <end position="218"/>
    </location>
</feature>
<feature type="transmembrane region" description="Helical" evidence="1">
    <location>
        <begin position="15"/>
        <end position="35"/>
    </location>
</feature>
<sequence length="576" mass="66953">MLKTDNRIKKIDQRLFWLTGIYFLVMSIITFYFLYRNQIIFRGADVQFHVNRIEELFHNLKNGNWFPMISTYSANQVGIATNTYYPAFFLYLFAFLRFLPLSPITVVYLGIMFFNFLTFIISFYTYKDFDGSWKKAFIFSNIYFFSAYRFLDILNRFDIAEFIALTFIPLVFWSFYKITFRNDYSKWIWLAISMASVLSAHILTAILIVVTMLAVLVINFKEINDIGAVLVSYCKAVGAFLCLTIGFIYSFLHSYLTSDVKMPKEFLFSDTATQLSNFINNSLSNNISGNLTTFNMGLVSLIILIAGGIAFNKLTKLYRKFYITSLIVTVLSTTLIPWSLMQNTPVSLLQFPFRLFVIANFFIALVGTEIISNFKFRYTILVCILGLYVLNVSSIQNFVNTRSNFPTLRKPFKPDASLHERYNIKVDRKTYFNLIKINPNRDYVPINVKKSDDANYRNGLKIYGHRLMINGHWTEQKLKVNSIPNGAVYKIKTNEKVRIALPFYVYNKNNYKVYVNNKVSHWDINDMNTVSLNVNRNSRVKVKYVLTTLQKITIGISVLSLLIIIALLCLRLVSYM</sequence>
<feature type="transmembrane region" description="Helical" evidence="1">
    <location>
        <begin position="378"/>
        <end position="399"/>
    </location>
</feature>
<feature type="transmembrane region" description="Helical" evidence="1">
    <location>
        <begin position="294"/>
        <end position="314"/>
    </location>
</feature>
<keyword evidence="1" id="KW-0812">Transmembrane</keyword>
<evidence type="ECO:0000313" key="5">
    <source>
        <dbReference type="Proteomes" id="UP000472573"/>
    </source>
</evidence>
<keyword evidence="1" id="KW-1133">Transmembrane helix</keyword>
<feature type="domain" description="Membrane protein 6-pyruvoyl-tetrahydropterin synthase-related" evidence="2">
    <location>
        <begin position="83"/>
        <end position="407"/>
    </location>
</feature>
<feature type="transmembrane region" description="Helical" evidence="1">
    <location>
        <begin position="552"/>
        <end position="573"/>
    </location>
</feature>
<keyword evidence="5" id="KW-1185">Reference proteome</keyword>
<proteinExistence type="predicted"/>
<reference evidence="4" key="4">
    <citation type="submission" date="2020-11" db="EMBL/GenBank/DDBJ databases">
        <title>Antibiotic susceptibility profiles of Pediococcus pentosaceus from various origins and their implications for the safety assessment of strains with food-technology applications.</title>
        <authorList>
            <person name="Shani N."/>
            <person name="Oberhaensli S."/>
            <person name="Arias E."/>
        </authorList>
    </citation>
    <scope>NUCLEOTIDE SEQUENCE</scope>
    <source>
        <strain evidence="4">FAM 19164</strain>
    </source>
</reference>
<protein>
    <recommendedName>
        <fullName evidence="2">Membrane protein 6-pyruvoyl-tetrahydropterin synthase-related domain-containing protein</fullName>
    </recommendedName>
</protein>
<feature type="transmembrane region" description="Helical" evidence="1">
    <location>
        <begin position="158"/>
        <end position="176"/>
    </location>
</feature>
<accession>A0A6L5A6X4</accession>
<evidence type="ECO:0000256" key="1">
    <source>
        <dbReference type="SAM" id="Phobius"/>
    </source>
</evidence>
<dbReference type="Pfam" id="PF10131">
    <property type="entry name" value="PTPS_related"/>
    <property type="match status" value="1"/>
</dbReference>
<reference evidence="3" key="1">
    <citation type="submission" date="2019-10" db="EMBL/GenBank/DDBJ databases">
        <authorList>
            <person name="Irmler S."/>
            <person name="Berthoud H."/>
            <person name="Roetschi A."/>
            <person name="Arias E."/>
            <person name="Shani N."/>
            <person name="Wuethrich D."/>
            <person name="Bruggmann R."/>
        </authorList>
    </citation>
    <scope>NUCLEOTIDE SEQUENCE</scope>
    <source>
        <strain evidence="3">FAM13073</strain>
    </source>
</reference>
<evidence type="ECO:0000259" key="2">
    <source>
        <dbReference type="Pfam" id="PF10131"/>
    </source>
</evidence>
<keyword evidence="1" id="KW-0472">Membrane</keyword>
<feature type="transmembrane region" description="Helical" evidence="1">
    <location>
        <begin position="321"/>
        <end position="341"/>
    </location>
</feature>
<evidence type="ECO:0000313" key="4">
    <source>
        <dbReference type="EMBL" id="MBF7126846.1"/>
    </source>
</evidence>
<comment type="caution">
    <text evidence="4">The sequence shown here is derived from an EMBL/GenBank/DDBJ whole genome shotgun (WGS) entry which is preliminary data.</text>
</comment>
<evidence type="ECO:0000313" key="6">
    <source>
        <dbReference type="Proteomes" id="UP000743107"/>
    </source>
</evidence>
<feature type="transmembrane region" description="Helical" evidence="1">
    <location>
        <begin position="353"/>
        <end position="371"/>
    </location>
</feature>
<reference evidence="3" key="2">
    <citation type="submission" date="2019-12" db="EMBL/GenBank/DDBJ databases">
        <title>SpeciesPrimer: A bioinformatics pipeline dedicated to the design of qPCR primers for the quantification of bacterial species.</title>
        <authorList>
            <person name="Dreier M."/>
            <person name="Berthoud H."/>
            <person name="Shani N."/>
            <person name="Wechsler D."/>
            <person name="Junier P."/>
        </authorList>
    </citation>
    <scope>NUCLEOTIDE SEQUENCE</scope>
    <source>
        <strain evidence="3">FAM13073</strain>
    </source>
</reference>
<name>A0A6L5A6X4_PEDPE</name>
<dbReference type="Proteomes" id="UP000743107">
    <property type="component" value="Unassembled WGS sequence"/>
</dbReference>
<dbReference type="EMBL" id="WENB01000002">
    <property type="protein sequence ID" value="KAF0414183.1"/>
    <property type="molecule type" value="Genomic_DNA"/>
</dbReference>
<gene>
    <name evidence="3" type="ORF">GBO79_04765</name>
    <name evidence="4" type="ORF">ITQ97_03305</name>
</gene>
<feature type="transmembrane region" description="Helical" evidence="1">
    <location>
        <begin position="83"/>
        <end position="99"/>
    </location>
</feature>
<dbReference type="InterPro" id="IPR018776">
    <property type="entry name" value="Membrane_prot_PTPS-rel_domain"/>
</dbReference>
<dbReference type="AlphaFoldDB" id="A0A6L5A6X4"/>
<evidence type="ECO:0000313" key="3">
    <source>
        <dbReference type="EMBL" id="KAF0414183.1"/>
    </source>
</evidence>
<dbReference type="Proteomes" id="UP000472573">
    <property type="component" value="Unassembled WGS sequence"/>
</dbReference>
<feature type="transmembrane region" description="Helical" evidence="1">
    <location>
        <begin position="230"/>
        <end position="252"/>
    </location>
</feature>